<protein>
    <submittedName>
        <fullName evidence="3">Uncharacterized protein</fullName>
    </submittedName>
</protein>
<feature type="compositionally biased region" description="Low complexity" evidence="1">
    <location>
        <begin position="90"/>
        <end position="99"/>
    </location>
</feature>
<organism evidence="3 4">
    <name type="scientific">Arthrobotrys conoides</name>
    <dbReference type="NCBI Taxonomy" id="74498"/>
    <lineage>
        <taxon>Eukaryota</taxon>
        <taxon>Fungi</taxon>
        <taxon>Dikarya</taxon>
        <taxon>Ascomycota</taxon>
        <taxon>Pezizomycotina</taxon>
        <taxon>Orbiliomycetes</taxon>
        <taxon>Orbiliales</taxon>
        <taxon>Orbiliaceae</taxon>
        <taxon>Arthrobotrys</taxon>
    </lineage>
</organism>
<dbReference type="EMBL" id="JAVHJM010000011">
    <property type="protein sequence ID" value="KAK6502723.1"/>
    <property type="molecule type" value="Genomic_DNA"/>
</dbReference>
<feature type="compositionally biased region" description="Low complexity" evidence="1">
    <location>
        <begin position="117"/>
        <end position="132"/>
    </location>
</feature>
<sequence>MSKSGDLEKGSVLPDLSDVYGGVEDTKPVVGGVSEEQHDAIASSSPAKASGGGSGSSGSWFTKKRIIIIAVIAVIVVAGAVGGGVGGALGSKKSSNADGGSSGSGTGSGNSNGSGGSQTTSGPTPTPTAGGTRTQDSGNSGSPVTIIPNAAATGIILPSGVTAVAFSGVPKPAATGTPMEINLGFPGLTPGFGISAGTLVENGEFKQNLTGWENPDGCWSVNNWDDKGYLSAWNGERSPAKACELSQTMGRKDDQGKDTDYVVSFLYRNALATSSDNAWLWAYIGDEDRMMRVLATKEGKPTSEDAWSKAAYKYTVGANKKARIVFRAFNSIEYWEVSEVAVTPLELLTT</sequence>
<evidence type="ECO:0000313" key="3">
    <source>
        <dbReference type="EMBL" id="KAK6502723.1"/>
    </source>
</evidence>
<evidence type="ECO:0000313" key="4">
    <source>
        <dbReference type="Proteomes" id="UP001307849"/>
    </source>
</evidence>
<dbReference type="AlphaFoldDB" id="A0AAN8RL29"/>
<evidence type="ECO:0000256" key="1">
    <source>
        <dbReference type="SAM" id="MobiDB-lite"/>
    </source>
</evidence>
<gene>
    <name evidence="3" type="ORF">TWF506_003298</name>
</gene>
<keyword evidence="2" id="KW-1133">Transmembrane helix</keyword>
<keyword evidence="4" id="KW-1185">Reference proteome</keyword>
<feature type="compositionally biased region" description="Gly residues" evidence="1">
    <location>
        <begin position="100"/>
        <end position="116"/>
    </location>
</feature>
<feature type="transmembrane region" description="Helical" evidence="2">
    <location>
        <begin position="66"/>
        <end position="89"/>
    </location>
</feature>
<keyword evidence="2" id="KW-0472">Membrane</keyword>
<name>A0AAN8RL29_9PEZI</name>
<comment type="caution">
    <text evidence="3">The sequence shown here is derived from an EMBL/GenBank/DDBJ whole genome shotgun (WGS) entry which is preliminary data.</text>
</comment>
<reference evidence="3 4" key="1">
    <citation type="submission" date="2019-10" db="EMBL/GenBank/DDBJ databases">
        <authorList>
            <person name="Palmer J.M."/>
        </authorList>
    </citation>
    <scope>NUCLEOTIDE SEQUENCE [LARGE SCALE GENOMIC DNA]</scope>
    <source>
        <strain evidence="3 4">TWF506</strain>
    </source>
</reference>
<accession>A0AAN8RL29</accession>
<evidence type="ECO:0000256" key="2">
    <source>
        <dbReference type="SAM" id="Phobius"/>
    </source>
</evidence>
<feature type="region of interest" description="Disordered" evidence="1">
    <location>
        <begin position="89"/>
        <end position="145"/>
    </location>
</feature>
<feature type="compositionally biased region" description="Polar residues" evidence="1">
    <location>
        <begin position="133"/>
        <end position="143"/>
    </location>
</feature>
<proteinExistence type="predicted"/>
<feature type="region of interest" description="Disordered" evidence="1">
    <location>
        <begin position="1"/>
        <end position="58"/>
    </location>
</feature>
<keyword evidence="2" id="KW-0812">Transmembrane</keyword>
<dbReference type="Proteomes" id="UP001307849">
    <property type="component" value="Unassembled WGS sequence"/>
</dbReference>